<feature type="transmembrane region" description="Helical" evidence="1">
    <location>
        <begin position="33"/>
        <end position="52"/>
    </location>
</feature>
<dbReference type="STRING" id="758.GCA_000730685_02116"/>
<evidence type="ECO:0000256" key="1">
    <source>
        <dbReference type="SAM" id="Phobius"/>
    </source>
</evidence>
<dbReference type="GO" id="GO:0015385">
    <property type="term" value="F:sodium:proton antiporter activity"/>
    <property type="evidence" value="ECO:0007669"/>
    <property type="project" value="InterPro"/>
</dbReference>
<accession>A0A3S4TXN1</accession>
<dbReference type="Proteomes" id="UP000278733">
    <property type="component" value="Chromosome"/>
</dbReference>
<gene>
    <name evidence="2" type="primary">nhaB_1</name>
    <name evidence="2" type="ORF">NCTC8284_03720</name>
</gene>
<feature type="transmembrane region" description="Helical" evidence="1">
    <location>
        <begin position="91"/>
        <end position="108"/>
    </location>
</feature>
<dbReference type="InterPro" id="IPR004671">
    <property type="entry name" value="Na+/H+_antiporter_NhaB"/>
</dbReference>
<reference evidence="2 3" key="1">
    <citation type="submission" date="2018-12" db="EMBL/GenBank/DDBJ databases">
        <authorList>
            <consortium name="Pathogen Informatics"/>
        </authorList>
    </citation>
    <scope>NUCLEOTIDE SEQUENCE [LARGE SCALE GENOMIC DNA]</scope>
    <source>
        <strain evidence="2 3">NCTC8284</strain>
    </source>
</reference>
<keyword evidence="1" id="KW-0812">Transmembrane</keyword>
<dbReference type="KEGG" id="rpne:NCTC8284_03720"/>
<keyword evidence="1" id="KW-0472">Membrane</keyword>
<proteinExistence type="predicted"/>
<dbReference type="GO" id="GO:0016020">
    <property type="term" value="C:membrane"/>
    <property type="evidence" value="ECO:0007669"/>
    <property type="project" value="InterPro"/>
</dbReference>
<feature type="transmembrane region" description="Helical" evidence="1">
    <location>
        <begin position="64"/>
        <end position="85"/>
    </location>
</feature>
<sequence length="142" mass="15808">MALKCYPLQPGGLLAIEAIIIGMTNPAHVKAEIMSNFEVILLLMFMVAGIYFMKQLLLFVFTRLLIAIESKITLSLSFVLVQHFIRVLDALTVVAVIISVAMGFYGVYHKVASGNKLNDLIDITNDDKLGDKRATLEQFRAF</sequence>
<dbReference type="Pfam" id="PF06450">
    <property type="entry name" value="NhaB"/>
    <property type="match status" value="1"/>
</dbReference>
<dbReference type="AlphaFoldDB" id="A0A3S4TXN1"/>
<protein>
    <submittedName>
        <fullName evidence="2">Sodium/proton antiporter</fullName>
    </submittedName>
</protein>
<keyword evidence="1" id="KW-1133">Transmembrane helix</keyword>
<organism evidence="2 3">
    <name type="scientific">Rodentibacter pneumotropicus</name>
    <dbReference type="NCBI Taxonomy" id="758"/>
    <lineage>
        <taxon>Bacteria</taxon>
        <taxon>Pseudomonadati</taxon>
        <taxon>Pseudomonadota</taxon>
        <taxon>Gammaproteobacteria</taxon>
        <taxon>Pasteurellales</taxon>
        <taxon>Pasteurellaceae</taxon>
        <taxon>Rodentibacter</taxon>
    </lineage>
</organism>
<evidence type="ECO:0000313" key="3">
    <source>
        <dbReference type="Proteomes" id="UP000278733"/>
    </source>
</evidence>
<evidence type="ECO:0000313" key="2">
    <source>
        <dbReference type="EMBL" id="VEH68486.1"/>
    </source>
</evidence>
<dbReference type="EMBL" id="LR134405">
    <property type="protein sequence ID" value="VEH68486.1"/>
    <property type="molecule type" value="Genomic_DNA"/>
</dbReference>
<name>A0A3S4TXN1_9PAST</name>